<keyword evidence="3" id="KW-0456">Lyase</keyword>
<dbReference type="Proteomes" id="UP000546701">
    <property type="component" value="Unassembled WGS sequence"/>
</dbReference>
<protein>
    <recommendedName>
        <fullName evidence="2">peptidoglycan lytic exotransglycosylase</fullName>
        <ecNumber evidence="2">4.2.2.n1</ecNumber>
    </recommendedName>
    <alternativeName>
        <fullName evidence="5">Murein hydrolase A</fullName>
    </alternativeName>
</protein>
<feature type="chain" id="PRO_5030568975" description="peptidoglycan lytic exotransglycosylase" evidence="7">
    <location>
        <begin position="21"/>
        <end position="439"/>
    </location>
</feature>
<evidence type="ECO:0000256" key="1">
    <source>
        <dbReference type="ARBA" id="ARBA00001420"/>
    </source>
</evidence>
<feature type="region of interest" description="Disordered" evidence="6">
    <location>
        <begin position="27"/>
        <end position="58"/>
    </location>
</feature>
<organism evidence="9 10">
    <name type="scientific">Sphingomonas prati</name>
    <dbReference type="NCBI Taxonomy" id="1843237"/>
    <lineage>
        <taxon>Bacteria</taxon>
        <taxon>Pseudomonadati</taxon>
        <taxon>Pseudomonadota</taxon>
        <taxon>Alphaproteobacteria</taxon>
        <taxon>Sphingomonadales</taxon>
        <taxon>Sphingomonadaceae</taxon>
        <taxon>Sphingomonas</taxon>
    </lineage>
</organism>
<keyword evidence="10" id="KW-1185">Reference proteome</keyword>
<dbReference type="InterPro" id="IPR036908">
    <property type="entry name" value="RlpA-like_sf"/>
</dbReference>
<dbReference type="InterPro" id="IPR005300">
    <property type="entry name" value="MltA_B"/>
</dbReference>
<dbReference type="InterPro" id="IPR010611">
    <property type="entry name" value="3D_dom"/>
</dbReference>
<dbReference type="Pfam" id="PF06725">
    <property type="entry name" value="3D"/>
    <property type="match status" value="1"/>
</dbReference>
<dbReference type="GO" id="GO:0009254">
    <property type="term" value="P:peptidoglycan turnover"/>
    <property type="evidence" value="ECO:0007669"/>
    <property type="project" value="InterPro"/>
</dbReference>
<evidence type="ECO:0000313" key="9">
    <source>
        <dbReference type="EMBL" id="MBB5730062.1"/>
    </source>
</evidence>
<reference evidence="9 10" key="1">
    <citation type="submission" date="2020-08" db="EMBL/GenBank/DDBJ databases">
        <title>Genomic Encyclopedia of Type Strains, Phase IV (KMG-IV): sequencing the most valuable type-strain genomes for metagenomic binning, comparative biology and taxonomic classification.</title>
        <authorList>
            <person name="Goeker M."/>
        </authorList>
    </citation>
    <scope>NUCLEOTIDE SEQUENCE [LARGE SCALE GENOMIC DNA]</scope>
    <source>
        <strain evidence="9 10">DSM 103336</strain>
    </source>
</reference>
<feature type="compositionally biased region" description="Low complexity" evidence="6">
    <location>
        <begin position="29"/>
        <end position="54"/>
    </location>
</feature>
<sequence length="439" mass="45104">MIWQLRVGAAALVLALAGCAAPQSGGVQTAPVAPEATPAPSSSAPLATPTSLTPGPKRIVPRAVVPPVMPPYLAPQADTAVASGVRAGPAFAALGATEAEALAALAAFRTSCPSLIKRTDRSGLTRGADWVPACTAAAGWGRANALDFFARYLEPVVVGSGQAFATGYYEPEIAGSRVRRSGYDVPIYGRPSDLVDVDLGQFAADLKGRKIRGQVKGTTLGLYPDRAAIESGAIGYRAPVVAWGKDPIEVFFLQVQGSGLLRLPDGGIMRVGYATQNGREYTGIGKYMKDRGLFAPGQSTSMQGIIARLRQEPDGGAAIMNANKSYVFFRELGGAGPLGAMGYPVMGRTTVAADPAFTPLGAPLFLSMDHGEASGLWVAQDTGGAIKGANRFDTYWGSGAEARTVAGGMSARGQAWLLLPIGTAARLNGGAGGAAAARP</sequence>
<dbReference type="CDD" id="cd14485">
    <property type="entry name" value="mltA_like_LT_A"/>
    <property type="match status" value="1"/>
</dbReference>
<dbReference type="SUPFAM" id="SSF50685">
    <property type="entry name" value="Barwin-like endoglucanases"/>
    <property type="match status" value="1"/>
</dbReference>
<accession>A0A7W9BTX7</accession>
<evidence type="ECO:0000259" key="8">
    <source>
        <dbReference type="SMART" id="SM00925"/>
    </source>
</evidence>
<dbReference type="Pfam" id="PF03562">
    <property type="entry name" value="MltA"/>
    <property type="match status" value="1"/>
</dbReference>
<dbReference type="RefSeq" id="WP_373285311.1">
    <property type="nucleotide sequence ID" value="NZ_BMJP01000004.1"/>
</dbReference>
<evidence type="ECO:0000256" key="4">
    <source>
        <dbReference type="ARBA" id="ARBA00023316"/>
    </source>
</evidence>
<dbReference type="AlphaFoldDB" id="A0A7W9BTX7"/>
<feature type="domain" description="Lytic transglycosylase MltA" evidence="8">
    <location>
        <begin position="172"/>
        <end position="330"/>
    </location>
</feature>
<dbReference type="GO" id="GO:0008933">
    <property type="term" value="F:peptidoglycan lytic transglycosylase activity"/>
    <property type="evidence" value="ECO:0007669"/>
    <property type="project" value="TreeGrafter"/>
</dbReference>
<dbReference type="SMART" id="SM00925">
    <property type="entry name" value="MltA"/>
    <property type="match status" value="1"/>
</dbReference>
<evidence type="ECO:0000256" key="2">
    <source>
        <dbReference type="ARBA" id="ARBA00012587"/>
    </source>
</evidence>
<dbReference type="EC" id="4.2.2.n1" evidence="2"/>
<gene>
    <name evidence="9" type="ORF">FHS99_002560</name>
</gene>
<dbReference type="Gene3D" id="2.40.40.10">
    <property type="entry name" value="RlpA-like domain"/>
    <property type="match status" value="1"/>
</dbReference>
<dbReference type="EMBL" id="JACIJR010000006">
    <property type="protein sequence ID" value="MBB5730062.1"/>
    <property type="molecule type" value="Genomic_DNA"/>
</dbReference>
<dbReference type="InterPro" id="IPR026044">
    <property type="entry name" value="MltA"/>
</dbReference>
<dbReference type="GO" id="GO:0019867">
    <property type="term" value="C:outer membrane"/>
    <property type="evidence" value="ECO:0007669"/>
    <property type="project" value="InterPro"/>
</dbReference>
<proteinExistence type="predicted"/>
<dbReference type="GO" id="GO:0071555">
    <property type="term" value="P:cell wall organization"/>
    <property type="evidence" value="ECO:0007669"/>
    <property type="project" value="UniProtKB-KW"/>
</dbReference>
<dbReference type="GO" id="GO:0009253">
    <property type="term" value="P:peptidoglycan catabolic process"/>
    <property type="evidence" value="ECO:0007669"/>
    <property type="project" value="TreeGrafter"/>
</dbReference>
<dbReference type="PIRSF" id="PIRSF019422">
    <property type="entry name" value="MltA"/>
    <property type="match status" value="1"/>
</dbReference>
<dbReference type="PANTHER" id="PTHR30124">
    <property type="entry name" value="MEMBRANE-BOUND LYTIC MUREIN TRANSGLYCOSYLASE A"/>
    <property type="match status" value="1"/>
</dbReference>
<dbReference type="Gene3D" id="2.40.240.50">
    <property type="entry name" value="Barwin-like endoglucanases"/>
    <property type="match status" value="1"/>
</dbReference>
<dbReference type="GO" id="GO:0004553">
    <property type="term" value="F:hydrolase activity, hydrolyzing O-glycosyl compounds"/>
    <property type="evidence" value="ECO:0007669"/>
    <property type="project" value="InterPro"/>
</dbReference>
<evidence type="ECO:0000313" key="10">
    <source>
        <dbReference type="Proteomes" id="UP000546701"/>
    </source>
</evidence>
<keyword evidence="7" id="KW-0732">Signal</keyword>
<feature type="signal peptide" evidence="7">
    <location>
        <begin position="1"/>
        <end position="20"/>
    </location>
</feature>
<dbReference type="PANTHER" id="PTHR30124:SF0">
    <property type="entry name" value="MEMBRANE-BOUND LYTIC MUREIN TRANSGLYCOSYLASE A"/>
    <property type="match status" value="1"/>
</dbReference>
<evidence type="ECO:0000256" key="3">
    <source>
        <dbReference type="ARBA" id="ARBA00023239"/>
    </source>
</evidence>
<dbReference type="CDD" id="cd14668">
    <property type="entry name" value="mlta_B"/>
    <property type="match status" value="1"/>
</dbReference>
<dbReference type="PROSITE" id="PS51257">
    <property type="entry name" value="PROKAR_LIPOPROTEIN"/>
    <property type="match status" value="1"/>
</dbReference>
<comment type="caution">
    <text evidence="9">The sequence shown here is derived from an EMBL/GenBank/DDBJ whole genome shotgun (WGS) entry which is preliminary data.</text>
</comment>
<keyword evidence="4" id="KW-0961">Cell wall biogenesis/degradation</keyword>
<evidence type="ECO:0000256" key="5">
    <source>
        <dbReference type="ARBA" id="ARBA00030918"/>
    </source>
</evidence>
<evidence type="ECO:0000256" key="7">
    <source>
        <dbReference type="SAM" id="SignalP"/>
    </source>
</evidence>
<name>A0A7W9BTX7_9SPHN</name>
<comment type="catalytic activity">
    <reaction evidence="1">
        <text>Exolytic cleavage of the (1-&gt;4)-beta-glycosidic linkage between N-acetylmuramic acid (MurNAc) and N-acetylglucosamine (GlcNAc) residues in peptidoglycan, from either the reducing or the non-reducing ends of the peptidoglycan chains, with concomitant formation of a 1,6-anhydrobond in the MurNAc residue.</text>
        <dbReference type="EC" id="4.2.2.n1"/>
    </reaction>
</comment>
<evidence type="ECO:0000256" key="6">
    <source>
        <dbReference type="SAM" id="MobiDB-lite"/>
    </source>
</evidence>